<proteinExistence type="inferred from homology"/>
<evidence type="ECO:0000256" key="5">
    <source>
        <dbReference type="ARBA" id="ARBA00022692"/>
    </source>
</evidence>
<dbReference type="Proteomes" id="UP000321363">
    <property type="component" value="Unassembled WGS sequence"/>
</dbReference>
<reference evidence="9 10" key="1">
    <citation type="journal article" date="2005" name="Int. J. Syst. Evol. Microbiol.">
        <title>Bacillus litoralis sp. nov., isolated from a tidal flat of the Yellow Sea in Korea.</title>
        <authorList>
            <person name="Yoon J.H."/>
            <person name="Oh T.K."/>
        </authorList>
    </citation>
    <scope>NUCLEOTIDE SEQUENCE [LARGE SCALE GENOMIC DNA]</scope>
    <source>
        <strain evidence="9 10">SW-211</strain>
    </source>
</reference>
<dbReference type="EMBL" id="VOQF01000001">
    <property type="protein sequence ID" value="TXC93451.1"/>
    <property type="molecule type" value="Genomic_DNA"/>
</dbReference>
<dbReference type="Pfam" id="PF03845">
    <property type="entry name" value="Spore_permease"/>
    <property type="match status" value="1"/>
</dbReference>
<organism evidence="9 10">
    <name type="scientific">Metabacillus litoralis</name>
    <dbReference type="NCBI Taxonomy" id="152268"/>
    <lineage>
        <taxon>Bacteria</taxon>
        <taxon>Bacillati</taxon>
        <taxon>Bacillota</taxon>
        <taxon>Bacilli</taxon>
        <taxon>Bacillales</taxon>
        <taxon>Bacillaceae</taxon>
        <taxon>Metabacillus</taxon>
    </lineage>
</organism>
<evidence type="ECO:0000256" key="7">
    <source>
        <dbReference type="ARBA" id="ARBA00023136"/>
    </source>
</evidence>
<name>A0A5C6W6J4_9BACI</name>
<dbReference type="InterPro" id="IPR004761">
    <property type="entry name" value="Spore_GerAB"/>
</dbReference>
<dbReference type="PANTHER" id="PTHR34975">
    <property type="entry name" value="SPORE GERMINATION PROTEIN A2"/>
    <property type="match status" value="1"/>
</dbReference>
<evidence type="ECO:0000256" key="4">
    <source>
        <dbReference type="ARBA" id="ARBA00022544"/>
    </source>
</evidence>
<evidence type="ECO:0000313" key="9">
    <source>
        <dbReference type="EMBL" id="TXC93451.1"/>
    </source>
</evidence>
<evidence type="ECO:0000256" key="1">
    <source>
        <dbReference type="ARBA" id="ARBA00004141"/>
    </source>
</evidence>
<dbReference type="GO" id="GO:0009847">
    <property type="term" value="P:spore germination"/>
    <property type="evidence" value="ECO:0007669"/>
    <property type="project" value="InterPro"/>
</dbReference>
<protein>
    <submittedName>
        <fullName evidence="9">GerAB/ArcD/ProY family transporter</fullName>
    </submittedName>
</protein>
<gene>
    <name evidence="9" type="ORF">FS935_01570</name>
</gene>
<dbReference type="NCBIfam" id="TIGR00912">
    <property type="entry name" value="2A0309"/>
    <property type="match status" value="1"/>
</dbReference>
<feature type="transmembrane region" description="Helical" evidence="8">
    <location>
        <begin position="82"/>
        <end position="102"/>
    </location>
</feature>
<accession>A0A5C6W6J4</accession>
<feature type="transmembrane region" description="Helical" evidence="8">
    <location>
        <begin position="122"/>
        <end position="139"/>
    </location>
</feature>
<dbReference type="GO" id="GO:0016020">
    <property type="term" value="C:membrane"/>
    <property type="evidence" value="ECO:0007669"/>
    <property type="project" value="UniProtKB-SubCell"/>
</dbReference>
<feature type="transmembrane region" description="Helical" evidence="8">
    <location>
        <begin position="336"/>
        <end position="358"/>
    </location>
</feature>
<feature type="transmembrane region" description="Helical" evidence="8">
    <location>
        <begin position="12"/>
        <end position="35"/>
    </location>
</feature>
<evidence type="ECO:0000256" key="2">
    <source>
        <dbReference type="ARBA" id="ARBA00007998"/>
    </source>
</evidence>
<keyword evidence="5 8" id="KW-0812">Transmembrane</keyword>
<evidence type="ECO:0000313" key="10">
    <source>
        <dbReference type="Proteomes" id="UP000321363"/>
    </source>
</evidence>
<comment type="similarity">
    <text evidence="2">Belongs to the amino acid-polyamine-organocation (APC) superfamily. Spore germination protein (SGP) (TC 2.A.3.9) family.</text>
</comment>
<feature type="transmembrane region" description="Helical" evidence="8">
    <location>
        <begin position="188"/>
        <end position="206"/>
    </location>
</feature>
<keyword evidence="4" id="KW-0309">Germination</keyword>
<feature type="transmembrane region" description="Helical" evidence="8">
    <location>
        <begin position="271"/>
        <end position="296"/>
    </location>
</feature>
<feature type="transmembrane region" description="Helical" evidence="8">
    <location>
        <begin position="308"/>
        <end position="330"/>
    </location>
</feature>
<evidence type="ECO:0000256" key="6">
    <source>
        <dbReference type="ARBA" id="ARBA00022989"/>
    </source>
</evidence>
<comment type="subcellular location">
    <subcellularLocation>
        <location evidence="1">Membrane</location>
        <topology evidence="1">Multi-pass membrane protein</topology>
    </subcellularLocation>
</comment>
<evidence type="ECO:0000256" key="8">
    <source>
        <dbReference type="SAM" id="Phobius"/>
    </source>
</evidence>
<feature type="transmembrane region" description="Helical" evidence="8">
    <location>
        <begin position="148"/>
        <end position="168"/>
    </location>
</feature>
<evidence type="ECO:0000256" key="3">
    <source>
        <dbReference type="ARBA" id="ARBA00022448"/>
    </source>
</evidence>
<keyword evidence="6 8" id="KW-1133">Transmembrane helix</keyword>
<dbReference type="OrthoDB" id="2078716at2"/>
<keyword evidence="10" id="KW-1185">Reference proteome</keyword>
<feature type="transmembrane region" description="Helical" evidence="8">
    <location>
        <begin position="41"/>
        <end position="62"/>
    </location>
</feature>
<comment type="caution">
    <text evidence="9">The sequence shown here is derived from an EMBL/GenBank/DDBJ whole genome shotgun (WGS) entry which is preliminary data.</text>
</comment>
<dbReference type="PANTHER" id="PTHR34975:SF2">
    <property type="entry name" value="SPORE GERMINATION PROTEIN A2"/>
    <property type="match status" value="1"/>
</dbReference>
<dbReference type="AlphaFoldDB" id="A0A5C6W6J4"/>
<keyword evidence="3" id="KW-0813">Transport</keyword>
<keyword evidence="7 8" id="KW-0472">Membrane</keyword>
<sequence length="365" mass="41704">MDYRRQQISIHQFTVLLIIYIVGDAILILPSIIAAEAKKDAWIAAIFSLFIGMIIVYFIYGVSKLYPNLTIIEYNKKVMGKVIGSLISLFYLSYSFLYAAVALREVGDFLTTEILPDTPIEAIHILFALIVIMATRLGLENIARCLEILYPYVFLLFFILVISLIPQINFENVQPVLEDGFKPVARASLTFITYPFVELVIFMMFLPYINEKARIKKYFFGGALIGGLILVLFTTLTILVLGYEQTSRYMYPGYSLAKKINVGAFFSRVEVILAGIWFITIFLRITIYFYFTCLGLAQVLNLKDYRPFVYPLGMIMVVLSISISPNIVYISEMSSIWPFYDLTIGVFLPLLLVLITFIRKKSNSF</sequence>
<feature type="transmembrane region" description="Helical" evidence="8">
    <location>
        <begin position="218"/>
        <end position="243"/>
    </location>
</feature>